<dbReference type="Proteomes" id="UP000602510">
    <property type="component" value="Unassembled WGS sequence"/>
</dbReference>
<keyword evidence="6" id="KW-0843">Virulence</keyword>
<dbReference type="EMBL" id="WSZM01000284">
    <property type="protein sequence ID" value="KAF4036025.1"/>
    <property type="molecule type" value="Genomic_DNA"/>
</dbReference>
<dbReference type="GO" id="GO:0005576">
    <property type="term" value="C:extracellular region"/>
    <property type="evidence" value="ECO:0007669"/>
    <property type="project" value="UniProtKB-SubCell"/>
</dbReference>
<keyword evidence="5 7" id="KW-0732">Signal</keyword>
<dbReference type="InterPro" id="IPR054463">
    <property type="entry name" value="PexRD54_WY"/>
</dbReference>
<evidence type="ECO:0000256" key="1">
    <source>
        <dbReference type="ARBA" id="ARBA00004340"/>
    </source>
</evidence>
<proteinExistence type="inferred from homology"/>
<evidence type="ECO:0000259" key="8">
    <source>
        <dbReference type="Pfam" id="PF22748"/>
    </source>
</evidence>
<evidence type="ECO:0000256" key="6">
    <source>
        <dbReference type="ARBA" id="ARBA00023026"/>
    </source>
</evidence>
<dbReference type="Pfam" id="PF22748">
    <property type="entry name" value="PexRD54_WY"/>
    <property type="match status" value="1"/>
</dbReference>
<evidence type="ECO:0000256" key="5">
    <source>
        <dbReference type="ARBA" id="ARBA00022729"/>
    </source>
</evidence>
<keyword evidence="10" id="KW-1185">Reference proteome</keyword>
<accession>A0A833T0W6</accession>
<reference evidence="9" key="1">
    <citation type="submission" date="2020-04" db="EMBL/GenBank/DDBJ databases">
        <title>Hybrid Assembly of Korean Phytophthora infestans isolates.</title>
        <authorList>
            <person name="Prokchorchik M."/>
            <person name="Lee Y."/>
            <person name="Seo J."/>
            <person name="Cho J.-H."/>
            <person name="Park Y.-E."/>
            <person name="Jang D.-C."/>
            <person name="Im J.-S."/>
            <person name="Choi J.-G."/>
            <person name="Park H.-J."/>
            <person name="Lee G.-B."/>
            <person name="Lee Y.-G."/>
            <person name="Hong S.-Y."/>
            <person name="Cho K."/>
            <person name="Sohn K.H."/>
        </authorList>
    </citation>
    <scope>NUCLEOTIDE SEQUENCE</scope>
    <source>
        <strain evidence="9">KR_1_A1</strain>
    </source>
</reference>
<evidence type="ECO:0000313" key="9">
    <source>
        <dbReference type="EMBL" id="KAF4036025.1"/>
    </source>
</evidence>
<dbReference type="GO" id="GO:0043657">
    <property type="term" value="C:host cell"/>
    <property type="evidence" value="ECO:0007669"/>
    <property type="project" value="UniProtKB-SubCell"/>
</dbReference>
<protein>
    <recommendedName>
        <fullName evidence="8">RxLR effector PexRD54 WY domain-containing protein</fullName>
    </recommendedName>
</protein>
<evidence type="ECO:0000313" key="10">
    <source>
        <dbReference type="Proteomes" id="UP000602510"/>
    </source>
</evidence>
<evidence type="ECO:0000256" key="4">
    <source>
        <dbReference type="ARBA" id="ARBA00022525"/>
    </source>
</evidence>
<dbReference type="AlphaFoldDB" id="A0A833T0W6"/>
<gene>
    <name evidence="9" type="ORF">GN244_ATG11933</name>
</gene>
<feature type="chain" id="PRO_5032289021" description="RxLR effector PexRD54 WY domain-containing protein" evidence="7">
    <location>
        <begin position="24"/>
        <end position="360"/>
    </location>
</feature>
<comment type="subcellular location">
    <subcellularLocation>
        <location evidence="1">Host cell</location>
    </subcellularLocation>
    <subcellularLocation>
        <location evidence="2">Secreted</location>
    </subcellularLocation>
</comment>
<evidence type="ECO:0000256" key="3">
    <source>
        <dbReference type="ARBA" id="ARBA00010400"/>
    </source>
</evidence>
<evidence type="ECO:0000256" key="7">
    <source>
        <dbReference type="SAM" id="SignalP"/>
    </source>
</evidence>
<evidence type="ECO:0000256" key="2">
    <source>
        <dbReference type="ARBA" id="ARBA00004613"/>
    </source>
</evidence>
<comment type="similarity">
    <text evidence="3">Belongs to the RxLR effector family.</text>
</comment>
<feature type="signal peptide" evidence="7">
    <location>
        <begin position="1"/>
        <end position="23"/>
    </location>
</feature>
<feature type="domain" description="RxLR effector PexRD54 WY" evidence="8">
    <location>
        <begin position="100"/>
        <end position="139"/>
    </location>
</feature>
<organism evidence="9 10">
    <name type="scientific">Phytophthora infestans</name>
    <name type="common">Potato late blight agent</name>
    <name type="synonym">Botrytis infestans</name>
    <dbReference type="NCBI Taxonomy" id="4787"/>
    <lineage>
        <taxon>Eukaryota</taxon>
        <taxon>Sar</taxon>
        <taxon>Stramenopiles</taxon>
        <taxon>Oomycota</taxon>
        <taxon>Peronosporomycetes</taxon>
        <taxon>Peronosporales</taxon>
        <taxon>Peronosporaceae</taxon>
        <taxon>Phytophthora</taxon>
    </lineage>
</organism>
<name>A0A833T0W6_PHYIN</name>
<comment type="caution">
    <text evidence="9">The sequence shown here is derived from an EMBL/GenBank/DDBJ whole genome shotgun (WGS) entry which is preliminary data.</text>
</comment>
<keyword evidence="4" id="KW-0964">Secreted</keyword>
<sequence length="360" mass="40694">MHLNGGVLLGIAVLLARIIAITGTELSTNRFLRIRNIAKENDEERMTSMNSVPVVEKISRSVSFNAFHKIDPDVAVSQLVRAAQNSPKSEKIATSFQNKQLHAWLDGGVPPQTVFQFLALDTQGDNLFASPQFKAWLEYSMNFKKANPRTNTIPVIDTLAVYYSDEALVRIIKASKEAAHTKIRSDYFEKALFAKWVENKKTSAYISNMMGREMTPDEAFKLLTLDKAGDTTFTDPRFGTWLTFTKVFKKEHPKLKTNPAIDTLTTYLDDQVLSKLIKRAEQSPGMEEMATYVRNALLDKWVTDGKVPAFVVTKLGTSKERTAELLRTFLDKIKSRPPFKAEANVTRKRKRYANVVYEAS</sequence>